<feature type="compositionally biased region" description="Acidic residues" evidence="2">
    <location>
        <begin position="325"/>
        <end position="338"/>
    </location>
</feature>
<feature type="region of interest" description="Disordered" evidence="2">
    <location>
        <begin position="268"/>
        <end position="371"/>
    </location>
</feature>
<name>A0A7S0FFP4_9DINO</name>
<feature type="compositionally biased region" description="Basic residues" evidence="2">
    <location>
        <begin position="292"/>
        <end position="301"/>
    </location>
</feature>
<feature type="compositionally biased region" description="Basic and acidic residues" evidence="2">
    <location>
        <begin position="302"/>
        <end position="322"/>
    </location>
</feature>
<reference evidence="3" key="1">
    <citation type="submission" date="2021-01" db="EMBL/GenBank/DDBJ databases">
        <authorList>
            <person name="Corre E."/>
            <person name="Pelletier E."/>
            <person name="Niang G."/>
            <person name="Scheremetjew M."/>
            <person name="Finn R."/>
            <person name="Kale V."/>
            <person name="Holt S."/>
            <person name="Cochrane G."/>
            <person name="Meng A."/>
            <person name="Brown T."/>
            <person name="Cohen L."/>
        </authorList>
    </citation>
    <scope>NUCLEOTIDE SEQUENCE</scope>
    <source>
        <strain evidence="3">Pbaha01</strain>
    </source>
</reference>
<evidence type="ECO:0000313" key="3">
    <source>
        <dbReference type="EMBL" id="CAD8356003.1"/>
    </source>
</evidence>
<sequence length="371" mass="40791">MADSDEAAWWGSPSDDSAMATEAVREAHEAIKALQQERDQLTAQLAAERLKTRLWCGDLRQENPAKDLQPSFEQCVKDAADQRLPTVAMAAANAGLHRRLEAFLAASRRRLHEQRVELDDLEAHVALAAEVVASPKAASPEATNEDSPGDLPPHVEVQRLQETLAEARGRLRCEERRRSEARAEADVALRSLEACQSKLAASREEMLRLEQRIEELHRAPLETAAGATSSTPARAALAEEAATSGLAGGEPGGDVAKGYGCSGTRLLCGAEPSNPVSLSEKAVRKESERERQARRRRKRRSGEKERKEKEKKEKDRGKDKASTLDSEDSEDSQDEVEAVPERVHVWSGEGTGGAPSMEEERERGTNSFHRR</sequence>
<feature type="compositionally biased region" description="Basic and acidic residues" evidence="2">
    <location>
        <begin position="281"/>
        <end position="291"/>
    </location>
</feature>
<dbReference type="AlphaFoldDB" id="A0A7S0FFP4"/>
<gene>
    <name evidence="3" type="ORF">PBAH0796_LOCUS11370</name>
</gene>
<protein>
    <submittedName>
        <fullName evidence="3">Uncharacterized protein</fullName>
    </submittedName>
</protein>
<feature type="region of interest" description="Disordered" evidence="2">
    <location>
        <begin position="1"/>
        <end position="20"/>
    </location>
</feature>
<accession>A0A7S0FFP4</accession>
<organism evidence="3">
    <name type="scientific">Pyrodinium bahamense</name>
    <dbReference type="NCBI Taxonomy" id="73915"/>
    <lineage>
        <taxon>Eukaryota</taxon>
        <taxon>Sar</taxon>
        <taxon>Alveolata</taxon>
        <taxon>Dinophyceae</taxon>
        <taxon>Gonyaulacales</taxon>
        <taxon>Pyrocystaceae</taxon>
        <taxon>Pyrodinium</taxon>
    </lineage>
</organism>
<proteinExistence type="predicted"/>
<evidence type="ECO:0000256" key="1">
    <source>
        <dbReference type="SAM" id="Coils"/>
    </source>
</evidence>
<feature type="coiled-coil region" evidence="1">
    <location>
        <begin position="157"/>
        <end position="219"/>
    </location>
</feature>
<keyword evidence="1" id="KW-0175">Coiled coil</keyword>
<dbReference type="EMBL" id="HBEG01018753">
    <property type="protein sequence ID" value="CAD8356003.1"/>
    <property type="molecule type" value="Transcribed_RNA"/>
</dbReference>
<evidence type="ECO:0000256" key="2">
    <source>
        <dbReference type="SAM" id="MobiDB-lite"/>
    </source>
</evidence>